<evidence type="ECO:0000256" key="5">
    <source>
        <dbReference type="ARBA" id="ARBA00022692"/>
    </source>
</evidence>
<feature type="transmembrane region" description="Helical" evidence="11">
    <location>
        <begin position="170"/>
        <end position="189"/>
    </location>
</feature>
<protein>
    <submittedName>
        <fullName evidence="14">Cytochrome b561-like isoform X1</fullName>
    </submittedName>
</protein>
<evidence type="ECO:0000259" key="12">
    <source>
        <dbReference type="PROSITE" id="PS50939"/>
    </source>
</evidence>
<feature type="transmembrane region" description="Helical" evidence="11">
    <location>
        <begin position="54"/>
        <end position="75"/>
    </location>
</feature>
<evidence type="ECO:0000256" key="2">
    <source>
        <dbReference type="ARBA" id="ARBA00004141"/>
    </source>
</evidence>
<dbReference type="PANTHER" id="PTHR10106:SF0">
    <property type="entry name" value="LD36721P"/>
    <property type="match status" value="1"/>
</dbReference>
<dbReference type="Pfam" id="PF03188">
    <property type="entry name" value="Cytochrom_B561"/>
    <property type="match status" value="1"/>
</dbReference>
<organism evidence="13 14">
    <name type="scientific">Limulus polyphemus</name>
    <name type="common">Atlantic horseshoe crab</name>
    <dbReference type="NCBI Taxonomy" id="6850"/>
    <lineage>
        <taxon>Eukaryota</taxon>
        <taxon>Metazoa</taxon>
        <taxon>Ecdysozoa</taxon>
        <taxon>Arthropoda</taxon>
        <taxon>Chelicerata</taxon>
        <taxon>Merostomata</taxon>
        <taxon>Xiphosura</taxon>
        <taxon>Limulidae</taxon>
        <taxon>Limulus</taxon>
    </lineage>
</organism>
<feature type="transmembrane region" description="Helical" evidence="11">
    <location>
        <begin position="20"/>
        <end position="42"/>
    </location>
</feature>
<dbReference type="Gene3D" id="1.20.120.1770">
    <property type="match status" value="1"/>
</dbReference>
<evidence type="ECO:0000256" key="9">
    <source>
        <dbReference type="ARBA" id="ARBA00023004"/>
    </source>
</evidence>
<dbReference type="InterPro" id="IPR006593">
    <property type="entry name" value="Cyt_b561/ferric_Rdtase_TM"/>
</dbReference>
<evidence type="ECO:0000256" key="4">
    <source>
        <dbReference type="ARBA" id="ARBA00022617"/>
    </source>
</evidence>
<comment type="cofactor">
    <cofactor evidence="1">
        <name>heme b</name>
        <dbReference type="ChEBI" id="CHEBI:60344"/>
    </cofactor>
</comment>
<dbReference type="PANTHER" id="PTHR10106">
    <property type="entry name" value="CYTOCHROME B561-RELATED"/>
    <property type="match status" value="1"/>
</dbReference>
<keyword evidence="13" id="KW-1185">Reference proteome</keyword>
<dbReference type="PROSITE" id="PS50939">
    <property type="entry name" value="CYTOCHROME_B561"/>
    <property type="match status" value="1"/>
</dbReference>
<sequence length="211" mass="23852">MDWLLHGGFAWQTDPKLEFNLHPVLMITGFVFLYGNAILVFRALPGKKKTTLKILHVMLHTLSLVCVIVGLKSVFDSRNLPAKPISNLYSLHSWLGLLSVILYILQYIFGVVFFVFTGMLKKWRSKYLAFHTFFGLGIFLMDVFTCVVGINEELFIGFSKYSTLPSPALIGNLLGFVLLCMAVLVIYLASSPQFKRQPLPEELFILQGGRL</sequence>
<gene>
    <name evidence="14" type="primary">LOC106463552</name>
</gene>
<proteinExistence type="predicted"/>
<dbReference type="RefSeq" id="XP_022246799.1">
    <property type="nucleotide sequence ID" value="XM_022391091.1"/>
</dbReference>
<keyword evidence="10 11" id="KW-0472">Membrane</keyword>
<dbReference type="Proteomes" id="UP000694941">
    <property type="component" value="Unplaced"/>
</dbReference>
<keyword evidence="8 11" id="KW-1133">Transmembrane helix</keyword>
<keyword evidence="3" id="KW-0813">Transport</keyword>
<evidence type="ECO:0000256" key="6">
    <source>
        <dbReference type="ARBA" id="ARBA00022723"/>
    </source>
</evidence>
<keyword evidence="6" id="KW-0479">Metal-binding</keyword>
<keyword evidence="7" id="KW-0249">Electron transport</keyword>
<comment type="subcellular location">
    <subcellularLocation>
        <location evidence="2">Membrane</location>
        <topology evidence="2">Multi-pass membrane protein</topology>
    </subcellularLocation>
</comment>
<evidence type="ECO:0000256" key="8">
    <source>
        <dbReference type="ARBA" id="ARBA00022989"/>
    </source>
</evidence>
<evidence type="ECO:0000313" key="14">
    <source>
        <dbReference type="RefSeq" id="XP_022246799.1"/>
    </source>
</evidence>
<name>A0ABM1ST43_LIMPO</name>
<evidence type="ECO:0000256" key="3">
    <source>
        <dbReference type="ARBA" id="ARBA00022448"/>
    </source>
</evidence>
<evidence type="ECO:0000256" key="10">
    <source>
        <dbReference type="ARBA" id="ARBA00023136"/>
    </source>
</evidence>
<evidence type="ECO:0000313" key="13">
    <source>
        <dbReference type="Proteomes" id="UP000694941"/>
    </source>
</evidence>
<keyword evidence="5 11" id="KW-0812">Transmembrane</keyword>
<reference evidence="14" key="1">
    <citation type="submission" date="2025-08" db="UniProtKB">
        <authorList>
            <consortium name="RefSeq"/>
        </authorList>
    </citation>
    <scope>IDENTIFICATION</scope>
    <source>
        <tissue evidence="14">Muscle</tissue>
    </source>
</reference>
<dbReference type="SMART" id="SM00665">
    <property type="entry name" value="B561"/>
    <property type="match status" value="1"/>
</dbReference>
<evidence type="ECO:0000256" key="7">
    <source>
        <dbReference type="ARBA" id="ARBA00022982"/>
    </source>
</evidence>
<accession>A0ABM1ST43</accession>
<feature type="domain" description="Cytochrome b561" evidence="12">
    <location>
        <begin position="1"/>
        <end position="190"/>
    </location>
</feature>
<feature type="transmembrane region" description="Helical" evidence="11">
    <location>
        <begin position="95"/>
        <end position="116"/>
    </location>
</feature>
<evidence type="ECO:0000256" key="1">
    <source>
        <dbReference type="ARBA" id="ARBA00001970"/>
    </source>
</evidence>
<dbReference type="GeneID" id="106463552"/>
<keyword evidence="4" id="KW-0349">Heme</keyword>
<feature type="transmembrane region" description="Helical" evidence="11">
    <location>
        <begin position="128"/>
        <end position="150"/>
    </location>
</feature>
<evidence type="ECO:0000256" key="11">
    <source>
        <dbReference type="SAM" id="Phobius"/>
    </source>
</evidence>
<dbReference type="InterPro" id="IPR043205">
    <property type="entry name" value="CYB561/CYBRD1-like"/>
</dbReference>
<keyword evidence="9" id="KW-0408">Iron</keyword>